<dbReference type="Pfam" id="PF01925">
    <property type="entry name" value="TauE"/>
    <property type="match status" value="1"/>
</dbReference>
<dbReference type="InterPro" id="IPR002781">
    <property type="entry name" value="TM_pro_TauE-like"/>
</dbReference>
<protein>
    <recommendedName>
        <fullName evidence="5">Probable membrane transporter protein</fullName>
    </recommendedName>
</protein>
<accession>A0ABY0IF09</accession>
<comment type="caution">
    <text evidence="6">The sequence shown here is derived from an EMBL/GenBank/DDBJ whole genome shotgun (WGS) entry which is preliminary data.</text>
</comment>
<reference evidence="7" key="1">
    <citation type="journal article" date="2019" name="Int. J. Syst. Evol. Microbiol.">
        <title>Halobacteriovorax valvorus sp. nov., a novel prokaryotic predator isolated from coastal seawater of China.</title>
        <authorList>
            <person name="Chen M.-X."/>
        </authorList>
    </citation>
    <scope>NUCLEOTIDE SEQUENCE [LARGE SCALE GENOMIC DNA]</scope>
    <source>
        <strain evidence="7">BL9</strain>
    </source>
</reference>
<dbReference type="EMBL" id="QDKL01000002">
    <property type="protein sequence ID" value="RZF21524.1"/>
    <property type="molecule type" value="Genomic_DNA"/>
</dbReference>
<proteinExistence type="inferred from homology"/>
<dbReference type="PANTHER" id="PTHR43701:SF2">
    <property type="entry name" value="MEMBRANE TRANSPORTER PROTEIN YJNA-RELATED"/>
    <property type="match status" value="1"/>
</dbReference>
<evidence type="ECO:0000313" key="6">
    <source>
        <dbReference type="EMBL" id="RZF21524.1"/>
    </source>
</evidence>
<keyword evidence="3 5" id="KW-1133">Transmembrane helix</keyword>
<feature type="transmembrane region" description="Helical" evidence="5">
    <location>
        <begin position="68"/>
        <end position="87"/>
    </location>
</feature>
<comment type="similarity">
    <text evidence="5">Belongs to the 4-toluene sulfonate uptake permease (TSUP) (TC 2.A.102) family.</text>
</comment>
<feature type="transmembrane region" description="Helical" evidence="5">
    <location>
        <begin position="93"/>
        <end position="113"/>
    </location>
</feature>
<keyword evidence="4 5" id="KW-0472">Membrane</keyword>
<dbReference type="Proteomes" id="UP000443582">
    <property type="component" value="Unassembled WGS sequence"/>
</dbReference>
<evidence type="ECO:0000256" key="2">
    <source>
        <dbReference type="ARBA" id="ARBA00022692"/>
    </source>
</evidence>
<sequence length="245" mass="26085">MAYLLALIAGTTLGLLGGGGSILVVPILVYIVKVDPKIAITMSLAIVGLTGFMGTFRHYKNGNVLVKLAFQFGAMTMLSTYLGTYLAKFLTGQMQLFIFAGIMLLASISMLKNGKEVKIKNTSNLTIFLAASVVGIVTGLIGVGGGFLIVPALVNFFHVDMKKAVGTSLLIIAINSLIGFVGNIINSPGLELDYQFIAIFTALAIVGSQIGSALTHKLPQEKLKKIFGYFLIVMGAFMIIRETLL</sequence>
<comment type="subcellular location">
    <subcellularLocation>
        <location evidence="5">Cell membrane</location>
        <topology evidence="5">Multi-pass membrane protein</topology>
    </subcellularLocation>
    <subcellularLocation>
        <location evidence="1">Membrane</location>
        <topology evidence="1">Multi-pass membrane protein</topology>
    </subcellularLocation>
</comment>
<feature type="transmembrane region" description="Helical" evidence="5">
    <location>
        <begin position="165"/>
        <end position="184"/>
    </location>
</feature>
<evidence type="ECO:0000256" key="1">
    <source>
        <dbReference type="ARBA" id="ARBA00004141"/>
    </source>
</evidence>
<evidence type="ECO:0000256" key="5">
    <source>
        <dbReference type="RuleBase" id="RU363041"/>
    </source>
</evidence>
<feature type="transmembrane region" description="Helical" evidence="5">
    <location>
        <begin position="196"/>
        <end position="214"/>
    </location>
</feature>
<feature type="transmembrane region" description="Helical" evidence="5">
    <location>
        <begin position="226"/>
        <end position="244"/>
    </location>
</feature>
<feature type="transmembrane region" description="Helical" evidence="5">
    <location>
        <begin position="38"/>
        <end position="56"/>
    </location>
</feature>
<organism evidence="6 7">
    <name type="scientific">Halobacteriovorax vibrionivorans</name>
    <dbReference type="NCBI Taxonomy" id="2152716"/>
    <lineage>
        <taxon>Bacteria</taxon>
        <taxon>Pseudomonadati</taxon>
        <taxon>Bdellovibrionota</taxon>
        <taxon>Bacteriovoracia</taxon>
        <taxon>Bacteriovoracales</taxon>
        <taxon>Halobacteriovoraceae</taxon>
        <taxon>Halobacteriovorax</taxon>
    </lineage>
</organism>
<dbReference type="RefSeq" id="WP_115360992.1">
    <property type="nucleotide sequence ID" value="NZ_QDKL01000002.1"/>
</dbReference>
<keyword evidence="2 5" id="KW-0812">Transmembrane</keyword>
<dbReference type="PANTHER" id="PTHR43701">
    <property type="entry name" value="MEMBRANE TRANSPORTER PROTEIN MJ0441-RELATED"/>
    <property type="match status" value="1"/>
</dbReference>
<keyword evidence="5" id="KW-1003">Cell membrane</keyword>
<gene>
    <name evidence="6" type="ORF">DAY19_07495</name>
</gene>
<evidence type="ECO:0000256" key="3">
    <source>
        <dbReference type="ARBA" id="ARBA00022989"/>
    </source>
</evidence>
<dbReference type="InterPro" id="IPR051598">
    <property type="entry name" value="TSUP/Inactive_protease-like"/>
</dbReference>
<evidence type="ECO:0000313" key="7">
    <source>
        <dbReference type="Proteomes" id="UP000443582"/>
    </source>
</evidence>
<evidence type="ECO:0000256" key="4">
    <source>
        <dbReference type="ARBA" id="ARBA00023136"/>
    </source>
</evidence>
<name>A0ABY0IF09_9BACT</name>
<feature type="transmembrane region" description="Helical" evidence="5">
    <location>
        <begin position="125"/>
        <end position="153"/>
    </location>
</feature>
<keyword evidence="7" id="KW-1185">Reference proteome</keyword>
<feature type="transmembrane region" description="Helical" evidence="5">
    <location>
        <begin position="7"/>
        <end position="32"/>
    </location>
</feature>